<dbReference type="EMBL" id="MRYD01000102">
    <property type="protein sequence ID" value="OSZ58826.1"/>
    <property type="molecule type" value="Genomic_DNA"/>
</dbReference>
<protein>
    <recommendedName>
        <fullName evidence="3">Lipoprotein</fullName>
    </recommendedName>
</protein>
<reference evidence="1 2" key="1">
    <citation type="submission" date="2016-12" db="EMBL/GenBank/DDBJ databases">
        <title>Genome Mining:The Detection of Biosynthetic Gene Clusters to Aid in the Expression of Curamycin A produced by Streptomyces sp. strain CZA14.</title>
        <authorList>
            <person name="Durrell K.A."/>
            <person name="Kirby B.M."/>
            <person name="Khan W."/>
            <person name="Mthethwa T."/>
            <person name="Le Roes-Hill M."/>
        </authorList>
    </citation>
    <scope>NUCLEOTIDE SEQUENCE [LARGE SCALE GENOMIC DNA]</scope>
    <source>
        <strain evidence="1 2">CZA14</strain>
    </source>
</reference>
<dbReference type="PROSITE" id="PS51257">
    <property type="entry name" value="PROKAR_LIPOPROTEIN"/>
    <property type="match status" value="1"/>
</dbReference>
<organism evidence="1 2">
    <name type="scientific">Streptomyces pharetrae CZA14</name>
    <dbReference type="NCBI Taxonomy" id="1144883"/>
    <lineage>
        <taxon>Bacteria</taxon>
        <taxon>Bacillati</taxon>
        <taxon>Actinomycetota</taxon>
        <taxon>Actinomycetes</taxon>
        <taxon>Kitasatosporales</taxon>
        <taxon>Streptomycetaceae</taxon>
        <taxon>Streptomyces</taxon>
    </lineage>
</organism>
<name>A0ABX3YFX7_9ACTN</name>
<proteinExistence type="predicted"/>
<gene>
    <name evidence="1" type="ORF">OQI_19575</name>
</gene>
<evidence type="ECO:0008006" key="3">
    <source>
        <dbReference type="Google" id="ProtNLM"/>
    </source>
</evidence>
<sequence length="201" mass="21128">MSRLARGAGWTAAVAGLVLVAGCGDAVERPARSATVPSTQAPFGQDTVRQEMDAAVVAAGLPEGETEAGFPKPRHSAGAATPEKEQKVAALAARLSPCVVTWSSDDATGASEAAAAKARRQFDAMLADLGAHGWKEMTPTEDVSLENGGIYVIATYKKQGWTLNARHSSMPPWVESTAMATKESCFDRLTDEETAFMTDVN</sequence>
<accession>A0ABX3YFX7</accession>
<dbReference type="Proteomes" id="UP000194266">
    <property type="component" value="Unassembled WGS sequence"/>
</dbReference>
<evidence type="ECO:0000313" key="1">
    <source>
        <dbReference type="EMBL" id="OSZ58826.1"/>
    </source>
</evidence>
<comment type="caution">
    <text evidence="1">The sequence shown here is derived from an EMBL/GenBank/DDBJ whole genome shotgun (WGS) entry which is preliminary data.</text>
</comment>
<keyword evidence="2" id="KW-1185">Reference proteome</keyword>
<evidence type="ECO:0000313" key="2">
    <source>
        <dbReference type="Proteomes" id="UP000194266"/>
    </source>
</evidence>